<dbReference type="EMBL" id="KN817522">
    <property type="protein sequence ID" value="KJA27984.1"/>
    <property type="molecule type" value="Genomic_DNA"/>
</dbReference>
<keyword evidence="3" id="KW-1185">Reference proteome</keyword>
<reference evidence="3" key="1">
    <citation type="submission" date="2014-04" db="EMBL/GenBank/DDBJ databases">
        <title>Evolutionary Origins and Diversification of the Mycorrhizal Mutualists.</title>
        <authorList>
            <consortium name="DOE Joint Genome Institute"/>
            <consortium name="Mycorrhizal Genomics Consortium"/>
            <person name="Kohler A."/>
            <person name="Kuo A."/>
            <person name="Nagy L.G."/>
            <person name="Floudas D."/>
            <person name="Copeland A."/>
            <person name="Barry K.W."/>
            <person name="Cichocki N."/>
            <person name="Veneault-Fourrey C."/>
            <person name="LaButti K."/>
            <person name="Lindquist E.A."/>
            <person name="Lipzen A."/>
            <person name="Lundell T."/>
            <person name="Morin E."/>
            <person name="Murat C."/>
            <person name="Riley R."/>
            <person name="Ohm R."/>
            <person name="Sun H."/>
            <person name="Tunlid A."/>
            <person name="Henrissat B."/>
            <person name="Grigoriev I.V."/>
            <person name="Hibbett D.S."/>
            <person name="Martin F."/>
        </authorList>
    </citation>
    <scope>NUCLEOTIDE SEQUENCE [LARGE SCALE GENOMIC DNA]</scope>
    <source>
        <strain evidence="3">FD-334 SS-4</strain>
    </source>
</reference>
<evidence type="ECO:0000313" key="3">
    <source>
        <dbReference type="Proteomes" id="UP000054270"/>
    </source>
</evidence>
<keyword evidence="1" id="KW-0175">Coiled coil</keyword>
<evidence type="ECO:0000256" key="1">
    <source>
        <dbReference type="SAM" id="Coils"/>
    </source>
</evidence>
<organism evidence="2 3">
    <name type="scientific">Hypholoma sublateritium (strain FD-334 SS-4)</name>
    <dbReference type="NCBI Taxonomy" id="945553"/>
    <lineage>
        <taxon>Eukaryota</taxon>
        <taxon>Fungi</taxon>
        <taxon>Dikarya</taxon>
        <taxon>Basidiomycota</taxon>
        <taxon>Agaricomycotina</taxon>
        <taxon>Agaricomycetes</taxon>
        <taxon>Agaricomycetidae</taxon>
        <taxon>Agaricales</taxon>
        <taxon>Agaricineae</taxon>
        <taxon>Strophariaceae</taxon>
        <taxon>Hypholoma</taxon>
    </lineage>
</organism>
<feature type="coiled-coil region" evidence="1">
    <location>
        <begin position="204"/>
        <end position="231"/>
    </location>
</feature>
<dbReference type="AlphaFoldDB" id="A0A0D2PAQ0"/>
<protein>
    <submittedName>
        <fullName evidence="2">Uncharacterized protein</fullName>
    </submittedName>
</protein>
<sequence>MKNEDKMTTAQREAIVLVSHISHACRLLLIAIQKDPEVVVQLDLIKKEHGMLLETLSPEPTRDIRPTTGSINLLMAAVRSAAEDSVGPRIIPGLEEEAYRHEQEALSLLAQLVKIKAHQKRILTMNERQETTRSYEIGSLTGTVLERKEAAAEAKKLPKSLMEAAQSVTGKFVLPLCAVAQSPFSVPDSISVLPDNLADMAAWGETANIAIEEARQDLEEDEEDYEATKACQRLVNMVGGSTEDLFPEPHPEDETTEEITSQLPSLEQTELNEVDVLNMPILNLRWALMVHLYTPVVEQEEFDKTRVSANQFGGVCTNPFAR</sequence>
<proteinExistence type="predicted"/>
<evidence type="ECO:0000313" key="2">
    <source>
        <dbReference type="EMBL" id="KJA27984.1"/>
    </source>
</evidence>
<dbReference type="Proteomes" id="UP000054270">
    <property type="component" value="Unassembled WGS sequence"/>
</dbReference>
<gene>
    <name evidence="2" type="ORF">HYPSUDRAFT_791988</name>
</gene>
<name>A0A0D2PAQ0_HYPSF</name>
<accession>A0A0D2PAQ0</accession>